<dbReference type="GO" id="GO:0005669">
    <property type="term" value="C:transcription factor TFIID complex"/>
    <property type="evidence" value="ECO:0007669"/>
    <property type="project" value="TreeGrafter"/>
</dbReference>
<feature type="region of interest" description="Disordered" evidence="9">
    <location>
        <begin position="177"/>
        <end position="209"/>
    </location>
</feature>
<dbReference type="SMART" id="SM00320">
    <property type="entry name" value="WD40"/>
    <property type="match status" value="6"/>
</dbReference>
<organism evidence="11 12">
    <name type="scientific">Strigamia maritima</name>
    <name type="common">European centipede</name>
    <name type="synonym">Geophilus maritimus</name>
    <dbReference type="NCBI Taxonomy" id="126957"/>
    <lineage>
        <taxon>Eukaryota</taxon>
        <taxon>Metazoa</taxon>
        <taxon>Ecdysozoa</taxon>
        <taxon>Arthropoda</taxon>
        <taxon>Myriapoda</taxon>
        <taxon>Chilopoda</taxon>
        <taxon>Pleurostigmophora</taxon>
        <taxon>Geophilomorpha</taxon>
        <taxon>Linotaeniidae</taxon>
        <taxon>Strigamia</taxon>
    </lineage>
</organism>
<evidence type="ECO:0000256" key="3">
    <source>
        <dbReference type="ARBA" id="ARBA00022574"/>
    </source>
</evidence>
<feature type="repeat" description="WD" evidence="8">
    <location>
        <begin position="477"/>
        <end position="518"/>
    </location>
</feature>
<dbReference type="Proteomes" id="UP000014500">
    <property type="component" value="Unassembled WGS sequence"/>
</dbReference>
<dbReference type="CDD" id="cd08044">
    <property type="entry name" value="TAF5_NTD2"/>
    <property type="match status" value="1"/>
</dbReference>
<dbReference type="Gene3D" id="2.130.10.10">
    <property type="entry name" value="YVTN repeat-like/Quinoprotein amine dehydrogenase"/>
    <property type="match status" value="3"/>
</dbReference>
<dbReference type="PRINTS" id="PR00320">
    <property type="entry name" value="GPROTEINBRPT"/>
</dbReference>
<dbReference type="SUPFAM" id="SSF50978">
    <property type="entry name" value="WD40 repeat-like"/>
    <property type="match status" value="1"/>
</dbReference>
<dbReference type="STRING" id="126957.T1J6X2"/>
<evidence type="ECO:0000313" key="11">
    <source>
        <dbReference type="EnsemblMetazoa" id="SMAR009401-PA"/>
    </source>
</evidence>
<dbReference type="PANTHER" id="PTHR19879">
    <property type="entry name" value="TRANSCRIPTION INITIATION FACTOR TFIID"/>
    <property type="match status" value="1"/>
</dbReference>
<protein>
    <recommendedName>
        <fullName evidence="10">TFIID subunit TAF5 NTD2 domain-containing protein</fullName>
    </recommendedName>
</protein>
<dbReference type="SUPFAM" id="SSF160897">
    <property type="entry name" value="Taf5 N-terminal domain-like"/>
    <property type="match status" value="1"/>
</dbReference>
<dbReference type="Gene3D" id="1.25.40.500">
    <property type="entry name" value="TFIID subunit TAF5, NTD2 domain"/>
    <property type="match status" value="1"/>
</dbReference>
<keyword evidence="5" id="KW-0805">Transcription regulation</keyword>
<feature type="repeat" description="WD" evidence="8">
    <location>
        <begin position="435"/>
        <end position="476"/>
    </location>
</feature>
<feature type="compositionally biased region" description="Polar residues" evidence="9">
    <location>
        <begin position="183"/>
        <end position="208"/>
    </location>
</feature>
<dbReference type="InterPro" id="IPR037264">
    <property type="entry name" value="TFIID_NTD2_sf"/>
</dbReference>
<keyword evidence="4" id="KW-0677">Repeat</keyword>
<dbReference type="InterPro" id="IPR036322">
    <property type="entry name" value="WD40_repeat_dom_sf"/>
</dbReference>
<evidence type="ECO:0000256" key="4">
    <source>
        <dbReference type="ARBA" id="ARBA00022737"/>
    </source>
</evidence>
<evidence type="ECO:0000256" key="2">
    <source>
        <dbReference type="ARBA" id="ARBA00009435"/>
    </source>
</evidence>
<dbReference type="InterPro" id="IPR001680">
    <property type="entry name" value="WD40_rpt"/>
</dbReference>
<proteinExistence type="inferred from homology"/>
<reference evidence="11" key="2">
    <citation type="submission" date="2015-02" db="UniProtKB">
        <authorList>
            <consortium name="EnsemblMetazoa"/>
        </authorList>
    </citation>
    <scope>IDENTIFICATION</scope>
</reference>
<dbReference type="EMBL" id="JH431896">
    <property type="status" value="NOT_ANNOTATED_CDS"/>
    <property type="molecule type" value="Genomic_DNA"/>
</dbReference>
<dbReference type="GO" id="GO:0016251">
    <property type="term" value="F:RNA polymerase II general transcription initiation factor activity"/>
    <property type="evidence" value="ECO:0007669"/>
    <property type="project" value="TreeGrafter"/>
</dbReference>
<evidence type="ECO:0000256" key="6">
    <source>
        <dbReference type="ARBA" id="ARBA00023163"/>
    </source>
</evidence>
<dbReference type="OMA" id="IYRSHNY"/>
<evidence type="ECO:0000256" key="8">
    <source>
        <dbReference type="PROSITE-ProRule" id="PRU00221"/>
    </source>
</evidence>
<dbReference type="AlphaFoldDB" id="T1J6X2"/>
<dbReference type="PROSITE" id="PS50294">
    <property type="entry name" value="WD_REPEATS_REGION"/>
    <property type="match status" value="6"/>
</dbReference>
<feature type="repeat" description="WD" evidence="8">
    <location>
        <begin position="236"/>
        <end position="277"/>
    </location>
</feature>
<dbReference type="PhylomeDB" id="T1J6X2"/>
<comment type="subcellular location">
    <subcellularLocation>
        <location evidence="1">Nucleus</location>
    </subcellularLocation>
</comment>
<keyword evidence="3 8" id="KW-0853">WD repeat</keyword>
<dbReference type="GO" id="GO:0006367">
    <property type="term" value="P:transcription initiation at RNA polymerase II promoter"/>
    <property type="evidence" value="ECO:0007669"/>
    <property type="project" value="TreeGrafter"/>
</dbReference>
<reference evidence="12" key="1">
    <citation type="submission" date="2011-05" db="EMBL/GenBank/DDBJ databases">
        <authorList>
            <person name="Richards S.R."/>
            <person name="Qu J."/>
            <person name="Jiang H."/>
            <person name="Jhangiani S.N."/>
            <person name="Agravi P."/>
            <person name="Goodspeed R."/>
            <person name="Gross S."/>
            <person name="Mandapat C."/>
            <person name="Jackson L."/>
            <person name="Mathew T."/>
            <person name="Pu L."/>
            <person name="Thornton R."/>
            <person name="Saada N."/>
            <person name="Wilczek-Boney K.B."/>
            <person name="Lee S."/>
            <person name="Kovar C."/>
            <person name="Wu Y."/>
            <person name="Scherer S.E."/>
            <person name="Worley K.C."/>
            <person name="Muzny D.M."/>
            <person name="Gibbs R."/>
        </authorList>
    </citation>
    <scope>NUCLEOTIDE SEQUENCE</scope>
    <source>
        <strain evidence="12">Brora</strain>
    </source>
</reference>
<dbReference type="Pfam" id="PF04494">
    <property type="entry name" value="TFIID_NTD2"/>
    <property type="match status" value="1"/>
</dbReference>
<dbReference type="CDD" id="cd00200">
    <property type="entry name" value="WD40"/>
    <property type="match status" value="1"/>
</dbReference>
<dbReference type="EnsemblMetazoa" id="SMAR009401-RA">
    <property type="protein sequence ID" value="SMAR009401-PA"/>
    <property type="gene ID" value="SMAR009401"/>
</dbReference>
<evidence type="ECO:0000256" key="7">
    <source>
        <dbReference type="ARBA" id="ARBA00023242"/>
    </source>
</evidence>
<dbReference type="InterPro" id="IPR020472">
    <property type="entry name" value="WD40_PAC1"/>
</dbReference>
<dbReference type="PROSITE" id="PS50082">
    <property type="entry name" value="WD_REPEATS_2"/>
    <property type="match status" value="6"/>
</dbReference>
<dbReference type="eggNOG" id="KOG0263">
    <property type="taxonomic scope" value="Eukaryota"/>
</dbReference>
<dbReference type="InterPro" id="IPR019775">
    <property type="entry name" value="WD40_repeat_CS"/>
</dbReference>
<feature type="repeat" description="WD" evidence="8">
    <location>
        <begin position="351"/>
        <end position="392"/>
    </location>
</feature>
<evidence type="ECO:0000256" key="1">
    <source>
        <dbReference type="ARBA" id="ARBA00004123"/>
    </source>
</evidence>
<dbReference type="HOGENOM" id="CLU_005884_3_0_1"/>
<keyword evidence="7" id="KW-0539">Nucleus</keyword>
<dbReference type="InterPro" id="IPR015943">
    <property type="entry name" value="WD40/YVTN_repeat-like_dom_sf"/>
</dbReference>
<keyword evidence="12" id="KW-1185">Reference proteome</keyword>
<feature type="repeat" description="WD" evidence="8">
    <location>
        <begin position="309"/>
        <end position="350"/>
    </location>
</feature>
<dbReference type="Pfam" id="PF00400">
    <property type="entry name" value="WD40"/>
    <property type="match status" value="6"/>
</dbReference>
<feature type="repeat" description="WD" evidence="8">
    <location>
        <begin position="393"/>
        <end position="434"/>
    </location>
</feature>
<accession>T1J6X2</accession>
<evidence type="ECO:0000256" key="9">
    <source>
        <dbReference type="SAM" id="MobiDB-lite"/>
    </source>
</evidence>
<sequence>MKLAESLQEMATRGLINNDCSKRNVINYSLISNDSTVIDQQFVKLKTFISDAAEPYKSELTYILYPMFVHLYLDLIHNSQKNIAQKFYQRHNSLFLPIPNYSEIIETLKKISSFNDLNQHVKMKDFRHNKYVIYITEDALQYLLKFLSETDNLLLLQTFNLYIEIKEPPSTNLHLAEEKDQATNETASNNADNASQISKPAEQKSSSDAAMKSLAQAIKKVRDGPLASPSVCLYTLMNTARGVSCAHLNEDVSLLVSGGEDSSIQLWNLNQQANGSTSVSETNNSKLQLGCDYNEKLEDKKLYNEETILRGHSGSVYGLCFTPDSQLLLSCSEDTTVRAWDMQNFNNVAIYRGHNYPVWDIDYSSIGIYFATASHDRTAKLWTLDRTYPIRYFAGHSLDVDSIRFHPNCNYIATGSSDKSVRLWSVQEGKLVRMFQGHRGTIFALAFSPDGQFLASAGEDRRVKIWDLAAGTLFKELRGHFDSVYSLCFSRDSSILVSGGLDSNIRIWDIRRGVSYNTSTDGHTSPELIGSCAAKSINTQQKITWLQLVCNVRKSSSP</sequence>
<keyword evidence="6" id="KW-0804">Transcription</keyword>
<evidence type="ECO:0000313" key="12">
    <source>
        <dbReference type="Proteomes" id="UP000014500"/>
    </source>
</evidence>
<name>T1J6X2_STRMM</name>
<evidence type="ECO:0000256" key="5">
    <source>
        <dbReference type="ARBA" id="ARBA00023015"/>
    </source>
</evidence>
<feature type="domain" description="TFIID subunit TAF5 NTD2" evidence="10">
    <location>
        <begin position="34"/>
        <end position="160"/>
    </location>
</feature>
<dbReference type="PANTHER" id="PTHR19879:SF1">
    <property type="entry name" value="CANNONBALL-RELATED"/>
    <property type="match status" value="1"/>
</dbReference>
<dbReference type="PROSITE" id="PS00678">
    <property type="entry name" value="WD_REPEATS_1"/>
    <property type="match status" value="4"/>
</dbReference>
<comment type="similarity">
    <text evidence="2">Belongs to the WD repeat TAF5 family.</text>
</comment>
<dbReference type="InterPro" id="IPR007582">
    <property type="entry name" value="TFIID_NTD2"/>
</dbReference>
<evidence type="ECO:0000259" key="10">
    <source>
        <dbReference type="Pfam" id="PF04494"/>
    </source>
</evidence>